<dbReference type="RefSeq" id="XP_028029346.1">
    <property type="nucleotide sequence ID" value="XM_028173545.1"/>
</dbReference>
<dbReference type="CDD" id="cd19941">
    <property type="entry name" value="TIL"/>
    <property type="match status" value="1"/>
</dbReference>
<dbReference type="SUPFAM" id="SSF57567">
    <property type="entry name" value="Serine protease inhibitors"/>
    <property type="match status" value="1"/>
</dbReference>
<feature type="signal peptide" evidence="1">
    <location>
        <begin position="1"/>
        <end position="20"/>
    </location>
</feature>
<protein>
    <submittedName>
        <fullName evidence="4">Uncharacterized protein LOC114242404</fullName>
    </submittedName>
</protein>
<feature type="domain" description="TIL" evidence="2">
    <location>
        <begin position="27"/>
        <end position="89"/>
    </location>
</feature>
<keyword evidence="3" id="KW-1185">Reference proteome</keyword>
<keyword evidence="1" id="KW-0732">Signal</keyword>
<dbReference type="InterPro" id="IPR036084">
    <property type="entry name" value="Ser_inhib-like_sf"/>
</dbReference>
<feature type="chain" id="PRO_5026792980" evidence="1">
    <location>
        <begin position="21"/>
        <end position="109"/>
    </location>
</feature>
<evidence type="ECO:0000259" key="2">
    <source>
        <dbReference type="Pfam" id="PF01826"/>
    </source>
</evidence>
<dbReference type="OrthoDB" id="6950547at2759"/>
<dbReference type="GeneID" id="114242404"/>
<dbReference type="Gene3D" id="2.10.25.10">
    <property type="entry name" value="Laminin"/>
    <property type="match status" value="1"/>
</dbReference>
<reference evidence="4" key="1">
    <citation type="submission" date="2025-08" db="UniProtKB">
        <authorList>
            <consortium name="RefSeq"/>
        </authorList>
    </citation>
    <scope>IDENTIFICATION</scope>
    <source>
        <tissue evidence="4">Silk gland</tissue>
    </source>
</reference>
<evidence type="ECO:0000313" key="3">
    <source>
        <dbReference type="Proteomes" id="UP000504629"/>
    </source>
</evidence>
<name>A0A6J2JIF7_BOMMA</name>
<accession>A0A6J2JIF7</accession>
<organism evidence="3 4">
    <name type="scientific">Bombyx mandarina</name>
    <name type="common">Wild silk moth</name>
    <name type="synonym">Wild silkworm</name>
    <dbReference type="NCBI Taxonomy" id="7092"/>
    <lineage>
        <taxon>Eukaryota</taxon>
        <taxon>Metazoa</taxon>
        <taxon>Ecdysozoa</taxon>
        <taxon>Arthropoda</taxon>
        <taxon>Hexapoda</taxon>
        <taxon>Insecta</taxon>
        <taxon>Pterygota</taxon>
        <taxon>Neoptera</taxon>
        <taxon>Endopterygota</taxon>
        <taxon>Lepidoptera</taxon>
        <taxon>Glossata</taxon>
        <taxon>Ditrysia</taxon>
        <taxon>Bombycoidea</taxon>
        <taxon>Bombycidae</taxon>
        <taxon>Bombycinae</taxon>
        <taxon>Bombyx</taxon>
    </lineage>
</organism>
<dbReference type="Pfam" id="PF01826">
    <property type="entry name" value="TIL"/>
    <property type="match status" value="1"/>
</dbReference>
<evidence type="ECO:0000313" key="4">
    <source>
        <dbReference type="RefSeq" id="XP_028029346.1"/>
    </source>
</evidence>
<dbReference type="Proteomes" id="UP000504629">
    <property type="component" value="Unplaced"/>
</dbReference>
<dbReference type="InterPro" id="IPR002919">
    <property type="entry name" value="TIL_dom"/>
</dbReference>
<dbReference type="KEGG" id="bman:114242404"/>
<gene>
    <name evidence="4" type="primary">LOC114242404</name>
</gene>
<proteinExistence type="predicted"/>
<evidence type="ECO:0000256" key="1">
    <source>
        <dbReference type="SAM" id="SignalP"/>
    </source>
</evidence>
<dbReference type="AlphaFoldDB" id="A0A6J2JIF7"/>
<sequence length="109" mass="12573">MKVLWGIAFFSSFASKSIEATALINKCGTNEVYKPCQFYEEYTCWTSSSKMERTRTLSKKFKHCVDGCYCDKGLVRSYSKGPCIEAGKCRDKKIEKILDNLPIYKKRIE</sequence>